<keyword evidence="4" id="KW-0677">Repeat</keyword>
<dbReference type="Gene3D" id="2.160.20.10">
    <property type="entry name" value="Single-stranded right-handed beta-helix, Pectin lyase-like"/>
    <property type="match status" value="2"/>
</dbReference>
<dbReference type="Pfam" id="PF23763">
    <property type="entry name" value="Beta-barrel_GLAA-B_I"/>
    <property type="match status" value="1"/>
</dbReference>
<dbReference type="InterPro" id="IPR057275">
    <property type="entry name" value="Beta-barrel_GLAA-B_I"/>
</dbReference>
<evidence type="ECO:0000256" key="3">
    <source>
        <dbReference type="ARBA" id="ARBA00022729"/>
    </source>
</evidence>
<proteinExistence type="predicted"/>
<keyword evidence="5" id="KW-0378">Hydrolase</keyword>
<dbReference type="SUPFAM" id="SSF51126">
    <property type="entry name" value="Pectin lyase-like"/>
    <property type="match status" value="1"/>
</dbReference>
<dbReference type="InterPro" id="IPR012334">
    <property type="entry name" value="Pectin_lyas_fold"/>
</dbReference>
<feature type="domain" description="GLAA-B beta-barrel" evidence="8">
    <location>
        <begin position="295"/>
        <end position="361"/>
    </location>
</feature>
<keyword evidence="6" id="KW-0326">Glycosidase</keyword>
<evidence type="ECO:0000313" key="10">
    <source>
        <dbReference type="Proteomes" id="UP001058267"/>
    </source>
</evidence>
<keyword evidence="10" id="KW-1185">Reference proteome</keyword>
<dbReference type="InterPro" id="IPR011050">
    <property type="entry name" value="Pectin_lyase_fold/virulence"/>
</dbReference>
<dbReference type="Pfam" id="PF23764">
    <property type="entry name" value="Beta-barrel_GLAA-B_II"/>
    <property type="match status" value="1"/>
</dbReference>
<reference evidence="9" key="1">
    <citation type="journal article" date="2022" name="Cell">
        <title>Design, construction, and in vivo augmentation of a complex gut microbiome.</title>
        <authorList>
            <person name="Cheng A.G."/>
            <person name="Ho P.Y."/>
            <person name="Aranda-Diaz A."/>
            <person name="Jain S."/>
            <person name="Yu F.B."/>
            <person name="Meng X."/>
            <person name="Wang M."/>
            <person name="Iakiviak M."/>
            <person name="Nagashima K."/>
            <person name="Zhao A."/>
            <person name="Murugkar P."/>
            <person name="Patil A."/>
            <person name="Atabakhsh K."/>
            <person name="Weakley A."/>
            <person name="Yan J."/>
            <person name="Brumbaugh A.R."/>
            <person name="Higginbottom S."/>
            <person name="Dimas A."/>
            <person name="Shiver A.L."/>
            <person name="Deutschbauer A."/>
            <person name="Neff N."/>
            <person name="Sonnenburg J.L."/>
            <person name="Huang K.C."/>
            <person name="Fischbach M.A."/>
        </authorList>
    </citation>
    <scope>NUCLEOTIDE SEQUENCE</scope>
    <source>
        <strain evidence="9">JC50</strain>
    </source>
</reference>
<dbReference type="InterPro" id="IPR006626">
    <property type="entry name" value="PbH1"/>
</dbReference>
<comment type="catalytic activity">
    <reaction evidence="2">
        <text>Hydrolysis of terminal, non-reducing branched (1-&gt;3)-alpha-D-galactosidic residues, producing free D-galactose.</text>
        <dbReference type="EC" id="3.2.1.n1"/>
    </reaction>
</comment>
<name>A0ABY5VAR0_9BACT</name>
<dbReference type="Proteomes" id="UP001058267">
    <property type="component" value="Chromosome"/>
</dbReference>
<evidence type="ECO:0000259" key="8">
    <source>
        <dbReference type="Pfam" id="PF23764"/>
    </source>
</evidence>
<dbReference type="EMBL" id="CP102252">
    <property type="protein sequence ID" value="UWN66700.1"/>
    <property type="molecule type" value="Genomic_DNA"/>
</dbReference>
<evidence type="ECO:0000259" key="7">
    <source>
        <dbReference type="Pfam" id="PF23763"/>
    </source>
</evidence>
<feature type="domain" description="GLAA-B beta-barrel" evidence="7">
    <location>
        <begin position="94"/>
        <end position="177"/>
    </location>
</feature>
<protein>
    <submittedName>
        <fullName evidence="9">Right-handed parallel beta-helix repeat-containing protein</fullName>
    </submittedName>
</protein>
<dbReference type="SMART" id="SM00710">
    <property type="entry name" value="PbH1"/>
    <property type="match status" value="6"/>
</dbReference>
<evidence type="ECO:0000256" key="6">
    <source>
        <dbReference type="ARBA" id="ARBA00023295"/>
    </source>
</evidence>
<dbReference type="RefSeq" id="WP_019151754.1">
    <property type="nucleotide sequence ID" value="NZ_CP102252.1"/>
</dbReference>
<evidence type="ECO:0000256" key="1">
    <source>
        <dbReference type="ARBA" id="ARBA00001255"/>
    </source>
</evidence>
<evidence type="ECO:0000313" key="9">
    <source>
        <dbReference type="EMBL" id="UWN66700.1"/>
    </source>
</evidence>
<accession>A0ABY5VAR0</accession>
<dbReference type="InterPro" id="IPR056441">
    <property type="entry name" value="Beta-barrel_GLAA-B_II"/>
</dbReference>
<keyword evidence="3" id="KW-0732">Signal</keyword>
<comment type="catalytic activity">
    <reaction evidence="1">
        <text>Hydrolysis of terminal, non-reducing alpha-D-galactose residues in alpha-D-galactosides, including galactose oligosaccharides, galactomannans and galactolipids.</text>
        <dbReference type="EC" id="3.2.1.22"/>
    </reaction>
</comment>
<evidence type="ECO:0000256" key="5">
    <source>
        <dbReference type="ARBA" id="ARBA00022801"/>
    </source>
</evidence>
<organism evidence="9 10">
    <name type="scientific">Alistipes senegalensis JC50</name>
    <dbReference type="NCBI Taxonomy" id="1033732"/>
    <lineage>
        <taxon>Bacteria</taxon>
        <taxon>Pseudomonadati</taxon>
        <taxon>Bacteroidota</taxon>
        <taxon>Bacteroidia</taxon>
        <taxon>Bacteroidales</taxon>
        <taxon>Rikenellaceae</taxon>
        <taxon>Alistipes</taxon>
    </lineage>
</organism>
<gene>
    <name evidence="9" type="ORF">NQ519_07640</name>
</gene>
<evidence type="ECO:0000256" key="2">
    <source>
        <dbReference type="ARBA" id="ARBA00001271"/>
    </source>
</evidence>
<evidence type="ECO:0000256" key="4">
    <source>
        <dbReference type="ARBA" id="ARBA00022737"/>
    </source>
</evidence>
<sequence>MEYCRQHRVRELVVPAGTYDIYPDLAFEKYEYVTNNSAGLKRLLFDLDGIEDFTLRGEGAHLVLHGYVSAFSVVHCTNVTIRGFTVDYARTFHSEGTITGVGENYLDLRFSGAYPYRIVNGDLHFYDEAGAEYPVSHLLEFDVVRREPAFHARDYWLRNKTVPAEQLPNGDVRIFHPGLTGKAGNILVLGPAHRMCPGVAIDRSRSILIEDLTLHHCGGMGVVAQMSSDIELDGVRIVTAPESDRVISITADATHFTHCDGYVRMIGCEFFNQIDDATNIHGMYGIVKQVTGPSRLRVFFPHEQQYGLDVLESGVEAEILAQRSLITHTTGRITSMERLNKEWYEVTFDGDLSQLAVGDLITRTCYPEVLIRNCRMGNNRARGLLLGSRKKTVVEDCYFHTPGAAILFEGDGYYWYEQAGVRDVEIRHCVFDDCLYGAATWGDAVIATGNGPKHDREQSRYHRNIRVEGNTFRGFDPRIVNLYCVDGFVFTRDNAIEYTDDYSDLSGKKRNFIIRNCDNIVIEKEQIDK</sequence>